<dbReference type="Proteomes" id="UP000823561">
    <property type="component" value="Chromosome 7"/>
</dbReference>
<reference evidence="8" key="1">
    <citation type="submission" date="2020-10" db="EMBL/GenBank/DDBJ databases">
        <title>Chromosome-scale genome assembly of the Allis shad, Alosa alosa.</title>
        <authorList>
            <person name="Margot Z."/>
            <person name="Christophe K."/>
            <person name="Cabau C."/>
            <person name="Louis A."/>
            <person name="Berthelot C."/>
            <person name="Parey E."/>
            <person name="Roest Crollius H."/>
            <person name="Montfort J."/>
            <person name="Robinson-Rechavi M."/>
            <person name="Bucao C."/>
            <person name="Bouchez O."/>
            <person name="Gislard M."/>
            <person name="Lluch J."/>
            <person name="Milhes M."/>
            <person name="Lampietro C."/>
            <person name="Lopez Roques C."/>
            <person name="Donnadieu C."/>
            <person name="Braasch I."/>
            <person name="Desvignes T."/>
            <person name="Postlethwait J."/>
            <person name="Bobe J."/>
            <person name="Guiguen Y."/>
        </authorList>
    </citation>
    <scope>NUCLEOTIDE SEQUENCE</scope>
    <source>
        <strain evidence="8">M-15738</strain>
        <tissue evidence="8">Blood</tissue>
    </source>
</reference>
<dbReference type="PANTHER" id="PTHR16076">
    <property type="entry name" value="CYTOSKELETON ASSOCIATED PROTEIN 2-RELATED"/>
    <property type="match status" value="1"/>
</dbReference>
<dbReference type="GO" id="GO:0015630">
    <property type="term" value="C:microtubule cytoskeleton"/>
    <property type="evidence" value="ECO:0007669"/>
    <property type="project" value="TreeGrafter"/>
</dbReference>
<evidence type="ECO:0000256" key="5">
    <source>
        <dbReference type="ARBA" id="ARBA00023212"/>
    </source>
</evidence>
<evidence type="ECO:0000259" key="7">
    <source>
        <dbReference type="Pfam" id="PF15297"/>
    </source>
</evidence>
<feature type="compositionally biased region" description="Acidic residues" evidence="6">
    <location>
        <begin position="451"/>
        <end position="465"/>
    </location>
</feature>
<evidence type="ECO:0000256" key="3">
    <source>
        <dbReference type="ARBA" id="ARBA00022490"/>
    </source>
</evidence>
<feature type="region of interest" description="Disordered" evidence="6">
    <location>
        <begin position="27"/>
        <end position="113"/>
    </location>
</feature>
<sequence>MDIHKKSNKENARPKLGQQKVVTSFIKRTAPGKTAPLQSKNDGTVEKRAEPTKKAEQRATRAAAAKPAAEAKKPQTLTQTFLSQQSASYKKLLTQGPKPAPSAPPKSLRGTYKGKVVQSKVDCFRKPGEATTAATTDKKVFAKPAVPKAVGPTPATLSRVKSKSVTTLPVKAAPAVSQIQPRRPKSVTDVPLSRPASKTNHGQPQTVATVRQFQVTKRPATARPVPTASASTRPVTGPKVRPVPATAKKANEQSSQNVRKPPVTSTNQRPSRKPVTSTLSHTRVGMETVEERRAKLAEWLAAKGKTLKRPPIHNSAQPTQRTRPFVVSKADLRQNQEPVEPHAAAAEPSPVPEAAEAEPRPALEVEAVAELETVSVEEEEGPVMNTTLDMVDNCELDLPEVDVCMENLVVNLCEALEAMETPSTCQSAEQHAGEKDTVAEQEAAGMKVQVGEEDEEEKIEDEQDEIKEASANKETDDETSTEEKESSGEDSESEMEADSIEGSESGSDTREAAQAEPAVAEQKVKAEDEDEEAENCATKTPECNGASVVKFSVRTTPYLQSVKKRIDGETSSSVAAPSSCSSSRRQRQSGAAAIGDLKFLTPVRRSRRIERQSARLPAALTDHDPCVTSLAELARLEGGDGEAHVGMATAANAYIYRRNPALLDELPDGDLTRL</sequence>
<feature type="domain" description="Cytoskeleton-associated protein 2 C-terminal" evidence="7">
    <location>
        <begin position="465"/>
        <end position="645"/>
    </location>
</feature>
<dbReference type="AlphaFoldDB" id="A0AAV6GUM5"/>
<feature type="compositionally biased region" description="Low complexity" evidence="6">
    <location>
        <begin position="337"/>
        <end position="356"/>
    </location>
</feature>
<feature type="compositionally biased region" description="Low complexity" evidence="6">
    <location>
        <begin position="571"/>
        <end position="589"/>
    </location>
</feature>
<feature type="compositionally biased region" description="Basic and acidic residues" evidence="6">
    <location>
        <begin position="1"/>
        <end position="13"/>
    </location>
</feature>
<evidence type="ECO:0000256" key="1">
    <source>
        <dbReference type="ARBA" id="ARBA00004245"/>
    </source>
</evidence>
<organism evidence="8 9">
    <name type="scientific">Alosa alosa</name>
    <name type="common">allis shad</name>
    <dbReference type="NCBI Taxonomy" id="278164"/>
    <lineage>
        <taxon>Eukaryota</taxon>
        <taxon>Metazoa</taxon>
        <taxon>Chordata</taxon>
        <taxon>Craniata</taxon>
        <taxon>Vertebrata</taxon>
        <taxon>Euteleostomi</taxon>
        <taxon>Actinopterygii</taxon>
        <taxon>Neopterygii</taxon>
        <taxon>Teleostei</taxon>
        <taxon>Clupei</taxon>
        <taxon>Clupeiformes</taxon>
        <taxon>Clupeoidei</taxon>
        <taxon>Clupeidae</taxon>
        <taxon>Alosa</taxon>
    </lineage>
</organism>
<protein>
    <recommendedName>
        <fullName evidence="7">Cytoskeleton-associated protein 2 C-terminal domain-containing protein</fullName>
    </recommendedName>
</protein>
<accession>A0AAV6GUM5</accession>
<evidence type="ECO:0000313" key="8">
    <source>
        <dbReference type="EMBL" id="KAG5278199.1"/>
    </source>
</evidence>
<comment type="caution">
    <text evidence="8">The sequence shown here is derived from an EMBL/GenBank/DDBJ whole genome shotgun (WGS) entry which is preliminary data.</text>
</comment>
<feature type="domain" description="Cytoskeleton-associated protein 2 C-terminal" evidence="7">
    <location>
        <begin position="260"/>
        <end position="320"/>
    </location>
</feature>
<feature type="compositionally biased region" description="Basic and acidic residues" evidence="6">
    <location>
        <begin position="43"/>
        <end position="59"/>
    </location>
</feature>
<feature type="region of interest" description="Disordered" evidence="6">
    <location>
        <begin position="567"/>
        <end position="589"/>
    </location>
</feature>
<feature type="compositionally biased region" description="Low complexity" evidence="6">
    <location>
        <begin position="60"/>
        <end position="86"/>
    </location>
</feature>
<evidence type="ECO:0000256" key="4">
    <source>
        <dbReference type="ARBA" id="ARBA00022553"/>
    </source>
</evidence>
<comment type="subcellular location">
    <subcellularLocation>
        <location evidence="1">Cytoplasm</location>
        <location evidence="1">Cytoskeleton</location>
    </subcellularLocation>
</comment>
<feature type="region of interest" description="Disordered" evidence="6">
    <location>
        <begin position="1"/>
        <end position="20"/>
    </location>
</feature>
<evidence type="ECO:0000256" key="2">
    <source>
        <dbReference type="ARBA" id="ARBA00009468"/>
    </source>
</evidence>
<feature type="compositionally biased region" description="Polar residues" evidence="6">
    <location>
        <begin position="196"/>
        <end position="215"/>
    </location>
</feature>
<dbReference type="Pfam" id="PF15297">
    <property type="entry name" value="CKAP2_C"/>
    <property type="match status" value="2"/>
</dbReference>
<feature type="compositionally biased region" description="Acidic residues" evidence="6">
    <location>
        <begin position="488"/>
        <end position="501"/>
    </location>
</feature>
<evidence type="ECO:0000256" key="6">
    <source>
        <dbReference type="SAM" id="MobiDB-lite"/>
    </source>
</evidence>
<dbReference type="PANTHER" id="PTHR16076:SF8">
    <property type="entry name" value="CYTOSKELETON-ASSOCIATED PROTEIN 2"/>
    <property type="match status" value="1"/>
</dbReference>
<name>A0AAV6GUM5_9TELE</name>
<comment type="similarity">
    <text evidence="2">Belongs to the CKAP2 family.</text>
</comment>
<feature type="region of interest" description="Disordered" evidence="6">
    <location>
        <begin position="334"/>
        <end position="356"/>
    </location>
</feature>
<keyword evidence="9" id="KW-1185">Reference proteome</keyword>
<keyword evidence="5" id="KW-0206">Cytoskeleton</keyword>
<proteinExistence type="inferred from homology"/>
<dbReference type="InterPro" id="IPR029197">
    <property type="entry name" value="CKAP2_C"/>
</dbReference>
<keyword evidence="4" id="KW-0597">Phosphoprotein</keyword>
<feature type="compositionally biased region" description="Polar residues" evidence="6">
    <location>
        <begin position="252"/>
        <end position="281"/>
    </location>
</feature>
<feature type="region of interest" description="Disordered" evidence="6">
    <location>
        <begin position="424"/>
        <end position="539"/>
    </location>
</feature>
<dbReference type="GO" id="GO:0007026">
    <property type="term" value="P:negative regulation of microtubule depolymerization"/>
    <property type="evidence" value="ECO:0007669"/>
    <property type="project" value="TreeGrafter"/>
</dbReference>
<evidence type="ECO:0000313" key="9">
    <source>
        <dbReference type="Proteomes" id="UP000823561"/>
    </source>
</evidence>
<gene>
    <name evidence="8" type="ORF">AALO_G00096310</name>
</gene>
<dbReference type="EMBL" id="JADWDJ010000007">
    <property type="protein sequence ID" value="KAG5278199.1"/>
    <property type="molecule type" value="Genomic_DNA"/>
</dbReference>
<dbReference type="InterPro" id="IPR026165">
    <property type="entry name" value="CKAP2_fam"/>
</dbReference>
<feature type="region of interest" description="Disordered" evidence="6">
    <location>
        <begin position="147"/>
        <end position="283"/>
    </location>
</feature>
<keyword evidence="3" id="KW-0963">Cytoplasm</keyword>